<name>A0A5E4WCN7_9BURK</name>
<reference evidence="6 7" key="1">
    <citation type="submission" date="2019-08" db="EMBL/GenBank/DDBJ databases">
        <authorList>
            <person name="Peeters C."/>
        </authorList>
    </citation>
    <scope>NUCLEOTIDE SEQUENCE [LARGE SCALE GENOMIC DNA]</scope>
    <source>
        <strain evidence="6 7">LMG 31109</strain>
    </source>
</reference>
<keyword evidence="3" id="KW-0732">Signal</keyword>
<evidence type="ECO:0000256" key="4">
    <source>
        <dbReference type="ARBA" id="ARBA00023143"/>
    </source>
</evidence>
<dbReference type="GO" id="GO:0071973">
    <property type="term" value="P:bacterial-type flagellum-dependent cell motility"/>
    <property type="evidence" value="ECO:0007669"/>
    <property type="project" value="InterPro"/>
</dbReference>
<protein>
    <recommendedName>
        <fullName evidence="5">Flagellar P-ring protein</fullName>
    </recommendedName>
    <alternativeName>
        <fullName evidence="5">Basal body P-ring protein</fullName>
    </alternativeName>
</protein>
<keyword evidence="6" id="KW-0966">Cell projection</keyword>
<dbReference type="InterPro" id="IPR001782">
    <property type="entry name" value="Flag_FlgI"/>
</dbReference>
<keyword evidence="4 5" id="KW-0975">Bacterial flagellum</keyword>
<dbReference type="PRINTS" id="PR01010">
    <property type="entry name" value="FLGPRINGFLGI"/>
</dbReference>
<dbReference type="EMBL" id="CABPSC010000013">
    <property type="protein sequence ID" value="VVE22837.1"/>
    <property type="molecule type" value="Genomic_DNA"/>
</dbReference>
<keyword evidence="7" id="KW-1185">Reference proteome</keyword>
<dbReference type="GO" id="GO:0030288">
    <property type="term" value="C:outer membrane-bounded periplasmic space"/>
    <property type="evidence" value="ECO:0007669"/>
    <property type="project" value="InterPro"/>
</dbReference>
<dbReference type="HAMAP" id="MF_00416">
    <property type="entry name" value="FlgI"/>
    <property type="match status" value="1"/>
</dbReference>
<keyword evidence="6" id="KW-0282">Flagellum</keyword>
<dbReference type="Pfam" id="PF02119">
    <property type="entry name" value="FlgI"/>
    <property type="match status" value="1"/>
</dbReference>
<evidence type="ECO:0000313" key="7">
    <source>
        <dbReference type="Proteomes" id="UP000367825"/>
    </source>
</evidence>
<sequence>MFRMLGALARPVRAGRLSSLMSMSRGLPAVAAAALVAIVLLGTLGAPLAHAQTVRNYVNVEGVRDNQLVGYGLVVGLAGTGDGPRSRHSSQSLANLLKQFGVSMPDNVRLRSRNVAAVMVSATYPSGFLRGQTIDVTVSSMGDARSLRGGTLLLTQLRAVDGQTYALAQGNLVVSAMQAEGRSGSRVQKNTPTAGRIPNGATIEQEIPMPVGEGGAMRLSLKRPDFQLAANIADAINARFGERTAQARNGSTIEVVAPDDADARVRFLADIHSLPVPGVSRVPRAVINARSGTVVISQGVTVRPVAVSHGSLRVTVSESPMLSQPAPFSRGRTALAPRSRIDVEEDGADIHVWPAGVDLQTIVDSLRRSGATPDDVIAILQALDEAGALDGELHVI</sequence>
<comment type="subcellular location">
    <subcellularLocation>
        <location evidence="2 5">Bacterial flagellum basal body</location>
    </subcellularLocation>
</comment>
<gene>
    <name evidence="5" type="primary">flgI</name>
    <name evidence="6" type="ORF">PNO31109_03223</name>
</gene>
<proteinExistence type="inferred from homology"/>
<evidence type="ECO:0000256" key="1">
    <source>
        <dbReference type="ARBA" id="ARBA00002591"/>
    </source>
</evidence>
<evidence type="ECO:0000256" key="2">
    <source>
        <dbReference type="ARBA" id="ARBA00004117"/>
    </source>
</evidence>
<dbReference type="GO" id="GO:0009428">
    <property type="term" value="C:bacterial-type flagellum basal body, distal rod, P ring"/>
    <property type="evidence" value="ECO:0007669"/>
    <property type="project" value="InterPro"/>
</dbReference>
<comment type="function">
    <text evidence="1 5">Assembles around the rod to form the L-ring and probably protects the motor/basal body from shearing forces during rotation.</text>
</comment>
<dbReference type="Proteomes" id="UP000367825">
    <property type="component" value="Unassembled WGS sequence"/>
</dbReference>
<dbReference type="RefSeq" id="WP_241014273.1">
    <property type="nucleotide sequence ID" value="NZ_CABPSC010000013.1"/>
</dbReference>
<dbReference type="PANTHER" id="PTHR30381">
    <property type="entry name" value="FLAGELLAR P-RING PERIPLASMIC PROTEIN FLGI"/>
    <property type="match status" value="1"/>
</dbReference>
<comment type="similarity">
    <text evidence="5">Belongs to the FlgI family.</text>
</comment>
<evidence type="ECO:0000256" key="3">
    <source>
        <dbReference type="ARBA" id="ARBA00022729"/>
    </source>
</evidence>
<dbReference type="GO" id="GO:0005198">
    <property type="term" value="F:structural molecule activity"/>
    <property type="evidence" value="ECO:0007669"/>
    <property type="project" value="InterPro"/>
</dbReference>
<comment type="subunit">
    <text evidence="5">The basal body constitutes a major portion of the flagellar organelle and consists of four rings (L,P,S, and M) mounted on a central rod.</text>
</comment>
<keyword evidence="6" id="KW-0969">Cilium</keyword>
<evidence type="ECO:0000256" key="5">
    <source>
        <dbReference type="HAMAP-Rule" id="MF_00416"/>
    </source>
</evidence>
<dbReference type="PANTHER" id="PTHR30381:SF0">
    <property type="entry name" value="FLAGELLAR P-RING PROTEIN"/>
    <property type="match status" value="1"/>
</dbReference>
<dbReference type="AlphaFoldDB" id="A0A5E4WCN7"/>
<accession>A0A5E4WCN7</accession>
<dbReference type="NCBIfam" id="NF003676">
    <property type="entry name" value="PRK05303.1"/>
    <property type="match status" value="1"/>
</dbReference>
<organism evidence="6 7">
    <name type="scientific">Pandoraea nosoerga</name>
    <dbReference type="NCBI Taxonomy" id="2508296"/>
    <lineage>
        <taxon>Bacteria</taxon>
        <taxon>Pseudomonadati</taxon>
        <taxon>Pseudomonadota</taxon>
        <taxon>Betaproteobacteria</taxon>
        <taxon>Burkholderiales</taxon>
        <taxon>Burkholderiaceae</taxon>
        <taxon>Pandoraea</taxon>
    </lineage>
</organism>
<evidence type="ECO:0000313" key="6">
    <source>
        <dbReference type="EMBL" id="VVE22837.1"/>
    </source>
</evidence>